<accession>A0AAE4QMG9</accession>
<organism evidence="4 5">
    <name type="scientific">Leptospira ellisii</name>
    <dbReference type="NCBI Taxonomy" id="2023197"/>
    <lineage>
        <taxon>Bacteria</taxon>
        <taxon>Pseudomonadati</taxon>
        <taxon>Spirochaetota</taxon>
        <taxon>Spirochaetia</taxon>
        <taxon>Leptospirales</taxon>
        <taxon>Leptospiraceae</taxon>
        <taxon>Leptospira</taxon>
    </lineage>
</organism>
<evidence type="ECO:0000256" key="1">
    <source>
        <dbReference type="ARBA" id="ARBA00022729"/>
    </source>
</evidence>
<dbReference type="Pfam" id="PF07603">
    <property type="entry name" value="Lcl_C"/>
    <property type="match status" value="1"/>
</dbReference>
<evidence type="ECO:0000259" key="3">
    <source>
        <dbReference type="Pfam" id="PF13205"/>
    </source>
</evidence>
<evidence type="ECO:0000313" key="5">
    <source>
        <dbReference type="Proteomes" id="UP000232122"/>
    </source>
</evidence>
<feature type="domain" description="SbsA Ig-like" evidence="3">
    <location>
        <begin position="385"/>
        <end position="494"/>
    </location>
</feature>
<dbReference type="RefSeq" id="WP_317572381.1">
    <property type="nucleotide sequence ID" value="NZ_NPEF02000005.1"/>
</dbReference>
<dbReference type="InterPro" id="IPR032812">
    <property type="entry name" value="SbsA_Ig"/>
</dbReference>
<reference evidence="4 5" key="1">
    <citation type="journal article" date="2018" name="Microb. Genom.">
        <title>Deciphering the unexplored Leptospira diversity from soils uncovers genomic evolution to virulence.</title>
        <authorList>
            <person name="Thibeaux R."/>
            <person name="Iraola G."/>
            <person name="Ferres I."/>
            <person name="Bierque E."/>
            <person name="Girault D."/>
            <person name="Soupe-Gilbert M.E."/>
            <person name="Picardeau M."/>
            <person name="Goarant C."/>
        </authorList>
    </citation>
    <scope>NUCLEOTIDE SEQUENCE [LARGE SCALE GENOMIC DNA]</scope>
    <source>
        <strain evidence="4 5">ATI7-C-A5</strain>
    </source>
</reference>
<gene>
    <name evidence="4" type="ORF">CH379_006655</name>
</gene>
<name>A0AAE4QMG9_9LEPT</name>
<dbReference type="Pfam" id="PF13205">
    <property type="entry name" value="Big_5"/>
    <property type="match status" value="1"/>
</dbReference>
<evidence type="ECO:0000259" key="2">
    <source>
        <dbReference type="Pfam" id="PF07603"/>
    </source>
</evidence>
<feature type="domain" description="Lcl C-terminal" evidence="2">
    <location>
        <begin position="564"/>
        <end position="693"/>
    </location>
</feature>
<keyword evidence="5" id="KW-1185">Reference proteome</keyword>
<dbReference type="Proteomes" id="UP000232122">
    <property type="component" value="Unassembled WGS sequence"/>
</dbReference>
<dbReference type="PROSITE" id="PS51257">
    <property type="entry name" value="PROKAR_LIPOPROTEIN"/>
    <property type="match status" value="1"/>
</dbReference>
<protein>
    <submittedName>
        <fullName evidence="4">DUF1566 domain-containing protein</fullName>
    </submittedName>
</protein>
<dbReference type="InterPro" id="IPR011460">
    <property type="entry name" value="Lcl_C"/>
</dbReference>
<evidence type="ECO:0000313" key="4">
    <source>
        <dbReference type="EMBL" id="MDV6235305.1"/>
    </source>
</evidence>
<comment type="caution">
    <text evidence="4">The sequence shown here is derived from an EMBL/GenBank/DDBJ whole genome shotgun (WGS) entry which is preliminary data.</text>
</comment>
<proteinExistence type="predicted"/>
<keyword evidence="1" id="KW-0732">Signal</keyword>
<dbReference type="AlphaFoldDB" id="A0AAE4QMG9"/>
<sequence length="708" mass="74398">MKEKEIEHWLLAKNTILGNGFLWCTIFFFSCLGAEKQPGFKFFFLPTSLQNFTGSPVSPPIVAPNQANLSVAGGKSLYNGVYYASRVSNGDYALNVALSFANVTDGSVLKVCMNNTGCVDQDLLYNGSIGSGLSNLNLNLMIPDEYPVVVGGNTLNFAIIKDSQTVVQRSVSTIYDVNGPTLTFSTPGGSYSSAQNLSITCVDSVSGCQDVIYTADGQTPSLSLINDFDPLQIALGSVFPSSLNIPDGTTTIIVSGSDRAGNITGPLTVTYTVTIPPPPGGGGPSSPPPTITLDSVENSITNGTNESVLHWNSDTIGTYSVVPSGTDCANISPGDVIVTGTLATPGNTDTTVPYASLSVGSNSLKLCFSDSSGQTDSADFTLVKDTTAPTLVSSSPANAAVDVDVFNRNLILTFNENMQPDTSVEVHAFLSYGVGGSATTTELILPTSLNATWISETVLKLDLDSILPEFTSIKIRILASDLKDVAGNSIVGDAGGFVNVVYTTGGMVALRNIIDSNQPGCFDGNGSGIVCAGSGQDAAFTATPNAQVISTPTFLSGFTSDPVTIDSTSGLTWRTCVQGMEWTGATCGGTPTEVNWVQALSSCNSLNERNSKQGYAGIKNWRLTTMDDLHSLITFPDANSGYIFYPTASFPGFPSNGGNQRFWSATTYRATNSVAFVIRNFGARVFTYNKNNSNDGYGYFALCVSGNP</sequence>
<dbReference type="EMBL" id="NPEF02000005">
    <property type="protein sequence ID" value="MDV6235305.1"/>
    <property type="molecule type" value="Genomic_DNA"/>
</dbReference>